<comment type="caution">
    <text evidence="1">The sequence shown here is derived from an EMBL/GenBank/DDBJ whole genome shotgun (WGS) entry which is preliminary data.</text>
</comment>
<gene>
    <name evidence="1" type="primary">slp1_3</name>
    <name evidence="1" type="ORF">EV182_008580</name>
</gene>
<protein>
    <submittedName>
        <fullName evidence="1">WD repeat-containing protein slp1</fullName>
    </submittedName>
</protein>
<organism evidence="1 2">
    <name type="scientific">Spiromyces aspiralis</name>
    <dbReference type="NCBI Taxonomy" id="68401"/>
    <lineage>
        <taxon>Eukaryota</taxon>
        <taxon>Fungi</taxon>
        <taxon>Fungi incertae sedis</taxon>
        <taxon>Zoopagomycota</taxon>
        <taxon>Kickxellomycotina</taxon>
        <taxon>Kickxellomycetes</taxon>
        <taxon>Kickxellales</taxon>
        <taxon>Kickxellaceae</taxon>
        <taxon>Spiromyces</taxon>
    </lineage>
</organism>
<evidence type="ECO:0000313" key="1">
    <source>
        <dbReference type="EMBL" id="KAJ1676247.1"/>
    </source>
</evidence>
<proteinExistence type="predicted"/>
<sequence length="206" mass="21387">MSDVSTKASPYATPLSPRHVPRMVVAKGLKSERVLHRATTRPSSAIGLPLSPKKIVAPATNGGGSSSSGGGGGGAGDRGGNRAKSSLYDRFIPNRSAIDITSSQFNLDQASNTSGGDPMASDAGDNSGATGCLDSNTLAYQEEVARACGVSLNKRILAFSAEAPVSNKEDLRQIYSHRPPLKTTASINNKRRILATPERVLDAPGL</sequence>
<dbReference type="Proteomes" id="UP001145114">
    <property type="component" value="Unassembled WGS sequence"/>
</dbReference>
<dbReference type="EMBL" id="JAMZIH010004503">
    <property type="protein sequence ID" value="KAJ1676247.1"/>
    <property type="molecule type" value="Genomic_DNA"/>
</dbReference>
<feature type="non-terminal residue" evidence="1">
    <location>
        <position position="206"/>
    </location>
</feature>
<name>A0ACC1HJ51_9FUNG</name>
<keyword evidence="2" id="KW-1185">Reference proteome</keyword>
<reference evidence="1" key="1">
    <citation type="submission" date="2022-06" db="EMBL/GenBank/DDBJ databases">
        <title>Phylogenomic reconstructions and comparative analyses of Kickxellomycotina fungi.</title>
        <authorList>
            <person name="Reynolds N.K."/>
            <person name="Stajich J.E."/>
            <person name="Barry K."/>
            <person name="Grigoriev I.V."/>
            <person name="Crous P."/>
            <person name="Smith M.E."/>
        </authorList>
    </citation>
    <scope>NUCLEOTIDE SEQUENCE</scope>
    <source>
        <strain evidence="1">RSA 2271</strain>
    </source>
</reference>
<evidence type="ECO:0000313" key="2">
    <source>
        <dbReference type="Proteomes" id="UP001145114"/>
    </source>
</evidence>
<accession>A0ACC1HJ51</accession>